<organism evidence="1 2">
    <name type="scientific">Sphingobacterium tabacisoli</name>
    <dbReference type="NCBI Taxonomy" id="2044855"/>
    <lineage>
        <taxon>Bacteria</taxon>
        <taxon>Pseudomonadati</taxon>
        <taxon>Bacteroidota</taxon>
        <taxon>Sphingobacteriia</taxon>
        <taxon>Sphingobacteriales</taxon>
        <taxon>Sphingobacteriaceae</taxon>
        <taxon>Sphingobacterium</taxon>
    </lineage>
</organism>
<dbReference type="EMBL" id="JBHULD010000008">
    <property type="protein sequence ID" value="MFD2554231.1"/>
    <property type="molecule type" value="Genomic_DNA"/>
</dbReference>
<dbReference type="RefSeq" id="WP_210355969.1">
    <property type="nucleotide sequence ID" value="NZ_JAEQMU010000006.1"/>
</dbReference>
<evidence type="ECO:0000313" key="1">
    <source>
        <dbReference type="EMBL" id="MFD2554231.1"/>
    </source>
</evidence>
<reference evidence="2" key="1">
    <citation type="journal article" date="2019" name="Int. J. Syst. Evol. Microbiol.">
        <title>The Global Catalogue of Microorganisms (GCM) 10K type strain sequencing project: providing services to taxonomists for standard genome sequencing and annotation.</title>
        <authorList>
            <consortium name="The Broad Institute Genomics Platform"/>
            <consortium name="The Broad Institute Genome Sequencing Center for Infectious Disease"/>
            <person name="Wu L."/>
            <person name="Ma J."/>
        </authorList>
    </citation>
    <scope>NUCLEOTIDE SEQUENCE [LARGE SCALE GENOMIC DNA]</scope>
    <source>
        <strain evidence="2">KCTC 52298</strain>
    </source>
</reference>
<accession>A0ABW5KZ96</accession>
<name>A0ABW5KZ96_9SPHI</name>
<sequence length="342" mass="40429">MLQDKNVLLISVKFFNYELLIKKELENMGATVVLYDERPSNSFFSKAIIRLKREVYKTKITSYYKKIIEEIGKKRFDYFLLIKGEAVPPFFIEFLRNVNPGIKLIYYTYDSFKNNKNGLDILNLFDSKYTFDSNDSIKYKIGFRPLFFATDYSNLYRNNKEQFIYDLAFIGTAHSDRYKIAEDAKIWCNENRLKAFTFYFSPSELLFRIKKLIEKSFKDFDKSKISFKSLSHNDIISIYNNSKVILDINHPGQKGLTMRTFESLGAGRKLITTNEDVKKYPFYNSKNIWIINRDNPVYDLSFFETEFVPIDEDLYKSMSIKGWIEEVFGLKSTAVWDNVLEN</sequence>
<protein>
    <recommendedName>
        <fullName evidence="3">Lipopolysaccharide biosynthesis protein</fullName>
    </recommendedName>
</protein>
<dbReference type="Proteomes" id="UP001597440">
    <property type="component" value="Unassembled WGS sequence"/>
</dbReference>
<evidence type="ECO:0000313" key="2">
    <source>
        <dbReference type="Proteomes" id="UP001597440"/>
    </source>
</evidence>
<keyword evidence="2" id="KW-1185">Reference proteome</keyword>
<proteinExistence type="predicted"/>
<comment type="caution">
    <text evidence="1">The sequence shown here is derived from an EMBL/GenBank/DDBJ whole genome shotgun (WGS) entry which is preliminary data.</text>
</comment>
<evidence type="ECO:0008006" key="3">
    <source>
        <dbReference type="Google" id="ProtNLM"/>
    </source>
</evidence>
<gene>
    <name evidence="1" type="ORF">ACFSQW_07510</name>
</gene>